<evidence type="ECO:0000313" key="3">
    <source>
        <dbReference type="Proteomes" id="UP001596152"/>
    </source>
</evidence>
<gene>
    <name evidence="2" type="ORF">ACFPIE_13645</name>
</gene>
<keyword evidence="3" id="KW-1185">Reference proteome</keyword>
<protein>
    <recommendedName>
        <fullName evidence="4">Lipoprotein</fullName>
    </recommendedName>
</protein>
<evidence type="ECO:0008006" key="4">
    <source>
        <dbReference type="Google" id="ProtNLM"/>
    </source>
</evidence>
<keyword evidence="1" id="KW-0732">Signal</keyword>
<feature type="signal peptide" evidence="1">
    <location>
        <begin position="1"/>
        <end position="22"/>
    </location>
</feature>
<reference evidence="3" key="1">
    <citation type="journal article" date="2019" name="Int. J. Syst. Evol. Microbiol.">
        <title>The Global Catalogue of Microorganisms (GCM) 10K type strain sequencing project: providing services to taxonomists for standard genome sequencing and annotation.</title>
        <authorList>
            <consortium name="The Broad Institute Genomics Platform"/>
            <consortium name="The Broad Institute Genome Sequencing Center for Infectious Disease"/>
            <person name="Wu L."/>
            <person name="Ma J."/>
        </authorList>
    </citation>
    <scope>NUCLEOTIDE SEQUENCE [LARGE SCALE GENOMIC DNA]</scope>
    <source>
        <strain evidence="3">JCM 12125</strain>
    </source>
</reference>
<evidence type="ECO:0000313" key="2">
    <source>
        <dbReference type="EMBL" id="MFC5344963.1"/>
    </source>
</evidence>
<feature type="chain" id="PRO_5047028838" description="Lipoprotein" evidence="1">
    <location>
        <begin position="23"/>
        <end position="80"/>
    </location>
</feature>
<name>A0ABW0FXD5_9CAUL</name>
<organism evidence="2 3">
    <name type="scientific">Brevundimonas staleyi</name>
    <dbReference type="NCBI Taxonomy" id="74326"/>
    <lineage>
        <taxon>Bacteria</taxon>
        <taxon>Pseudomonadati</taxon>
        <taxon>Pseudomonadota</taxon>
        <taxon>Alphaproteobacteria</taxon>
        <taxon>Caulobacterales</taxon>
        <taxon>Caulobacteraceae</taxon>
        <taxon>Brevundimonas</taxon>
    </lineage>
</organism>
<sequence length="80" mass="8313">MAVRILVSSLVLGAALTTAACASGPRTHPTYGDELDQLTAECRERGGILSPVAGAQTGRPQTDYVCEIRGGASRLTSRPN</sequence>
<dbReference type="Proteomes" id="UP001596152">
    <property type="component" value="Unassembled WGS sequence"/>
</dbReference>
<evidence type="ECO:0000256" key="1">
    <source>
        <dbReference type="SAM" id="SignalP"/>
    </source>
</evidence>
<comment type="caution">
    <text evidence="2">The sequence shown here is derived from an EMBL/GenBank/DDBJ whole genome shotgun (WGS) entry which is preliminary data.</text>
</comment>
<dbReference type="PROSITE" id="PS51257">
    <property type="entry name" value="PROKAR_LIPOPROTEIN"/>
    <property type="match status" value="1"/>
</dbReference>
<dbReference type="RefSeq" id="WP_374038048.1">
    <property type="nucleotide sequence ID" value="NZ_CP169082.1"/>
</dbReference>
<proteinExistence type="predicted"/>
<dbReference type="EMBL" id="JBHSLF010000025">
    <property type="protein sequence ID" value="MFC5344963.1"/>
    <property type="molecule type" value="Genomic_DNA"/>
</dbReference>
<accession>A0ABW0FXD5</accession>